<dbReference type="GO" id="GO:0030791">
    <property type="term" value="F:arsenite methyltransferase activity"/>
    <property type="evidence" value="ECO:0007669"/>
    <property type="project" value="UniProtKB-EC"/>
</dbReference>
<dbReference type="CDD" id="cd02440">
    <property type="entry name" value="AdoMet_MTases"/>
    <property type="match status" value="1"/>
</dbReference>
<sequence>MVIRHEEGFMPKDSAATQPLVDPDELREQVKEKYKEVAIEPGGEFHFHTGRYLAQRLGYAASIVDPLPDVAVESFAGVANPHSMRALDEGARIVDAGSGAGFDSFVAAAQVGPTGQVIGIDMTEEMLKKSRKTSRTMALNHVEFREGLLEEMPVEDGWADILISNGVFNLCADKQLAFAEAYRVLRPGGRLQFADIANGKEVPEGALNNIDLWTA</sequence>
<organism evidence="10">
    <name type="scientific">marine metagenome</name>
    <dbReference type="NCBI Taxonomy" id="408172"/>
    <lineage>
        <taxon>unclassified sequences</taxon>
        <taxon>metagenomes</taxon>
        <taxon>ecological metagenomes</taxon>
    </lineage>
</organism>
<protein>
    <recommendedName>
        <fullName evidence="5">Arsenite methyltransferase</fullName>
        <ecNumber evidence="4">2.1.1.137</ecNumber>
    </recommendedName>
</protein>
<evidence type="ECO:0000256" key="1">
    <source>
        <dbReference type="ARBA" id="ARBA00022679"/>
    </source>
</evidence>
<dbReference type="SUPFAM" id="SSF53335">
    <property type="entry name" value="S-adenosyl-L-methionine-dependent methyltransferases"/>
    <property type="match status" value="1"/>
</dbReference>
<proteinExistence type="inferred from homology"/>
<dbReference type="PANTHER" id="PTHR43675">
    <property type="entry name" value="ARSENITE METHYLTRANSFERASE"/>
    <property type="match status" value="1"/>
</dbReference>
<evidence type="ECO:0000256" key="3">
    <source>
        <dbReference type="ARBA" id="ARBA00034487"/>
    </source>
</evidence>
<dbReference type="Pfam" id="PF13847">
    <property type="entry name" value="Methyltransf_31"/>
    <property type="match status" value="1"/>
</dbReference>
<comment type="catalytic activity">
    <reaction evidence="8">
        <text>arsenic triglutathione + 3 [thioredoxin]-dithiol + 3 S-adenosyl-L-methionine = trimethylarsine + 3 [thioredoxin]-disulfide + 3 glutathione + 3 S-adenosyl-L-homocysteine + 3 H(+)</text>
        <dbReference type="Rhea" id="RHEA:69432"/>
        <dbReference type="Rhea" id="RHEA-COMP:10698"/>
        <dbReference type="Rhea" id="RHEA-COMP:10700"/>
        <dbReference type="ChEBI" id="CHEBI:15378"/>
        <dbReference type="ChEBI" id="CHEBI:27130"/>
        <dbReference type="ChEBI" id="CHEBI:29950"/>
        <dbReference type="ChEBI" id="CHEBI:50058"/>
        <dbReference type="ChEBI" id="CHEBI:57856"/>
        <dbReference type="ChEBI" id="CHEBI:57925"/>
        <dbReference type="ChEBI" id="CHEBI:59789"/>
        <dbReference type="ChEBI" id="CHEBI:183640"/>
        <dbReference type="EC" id="2.1.1.137"/>
    </reaction>
</comment>
<reference evidence="10" key="1">
    <citation type="submission" date="2018-05" db="EMBL/GenBank/DDBJ databases">
        <authorList>
            <person name="Lanie J.A."/>
            <person name="Ng W.-L."/>
            <person name="Kazmierczak K.M."/>
            <person name="Andrzejewski T.M."/>
            <person name="Davidsen T.M."/>
            <person name="Wayne K.J."/>
            <person name="Tettelin H."/>
            <person name="Glass J.I."/>
            <person name="Rusch D."/>
            <person name="Podicherti R."/>
            <person name="Tsui H.-C.T."/>
            <person name="Winkler M.E."/>
        </authorList>
    </citation>
    <scope>NUCLEOTIDE SEQUENCE</scope>
</reference>
<feature type="domain" description="Methyltransferase" evidence="9">
    <location>
        <begin position="88"/>
        <end position="204"/>
    </location>
</feature>
<dbReference type="EMBL" id="UINC01092316">
    <property type="protein sequence ID" value="SVC45792.1"/>
    <property type="molecule type" value="Genomic_DNA"/>
</dbReference>
<dbReference type="Gene3D" id="3.40.50.150">
    <property type="entry name" value="Vaccinia Virus protein VP39"/>
    <property type="match status" value="1"/>
</dbReference>
<dbReference type="EC" id="2.1.1.137" evidence="4"/>
<evidence type="ECO:0000256" key="6">
    <source>
        <dbReference type="ARBA" id="ARBA00047941"/>
    </source>
</evidence>
<dbReference type="InterPro" id="IPR029063">
    <property type="entry name" value="SAM-dependent_MTases_sf"/>
</dbReference>
<evidence type="ECO:0000313" key="10">
    <source>
        <dbReference type="EMBL" id="SVC45792.1"/>
    </source>
</evidence>
<keyword evidence="1" id="KW-0808">Transferase</keyword>
<keyword evidence="2" id="KW-0949">S-adenosyl-L-methionine</keyword>
<gene>
    <name evidence="10" type="ORF">METZ01_LOCUS298646</name>
</gene>
<evidence type="ECO:0000256" key="7">
    <source>
        <dbReference type="ARBA" id="ARBA00047943"/>
    </source>
</evidence>
<comment type="similarity">
    <text evidence="3">Belongs to the methyltransferase superfamily. Arsenite methyltransferase family.</text>
</comment>
<dbReference type="AlphaFoldDB" id="A0A382MED1"/>
<evidence type="ECO:0000256" key="4">
    <source>
        <dbReference type="ARBA" id="ARBA00034521"/>
    </source>
</evidence>
<dbReference type="InterPro" id="IPR026669">
    <property type="entry name" value="Arsenite_MeTrfase-like"/>
</dbReference>
<evidence type="ECO:0000256" key="8">
    <source>
        <dbReference type="ARBA" id="ARBA00048428"/>
    </source>
</evidence>
<dbReference type="InterPro" id="IPR025714">
    <property type="entry name" value="Methyltranfer_dom"/>
</dbReference>
<evidence type="ECO:0000259" key="9">
    <source>
        <dbReference type="Pfam" id="PF13847"/>
    </source>
</evidence>
<dbReference type="PANTHER" id="PTHR43675:SF8">
    <property type="entry name" value="ARSENITE METHYLTRANSFERASE"/>
    <property type="match status" value="1"/>
</dbReference>
<comment type="catalytic activity">
    <reaction evidence="6">
        <text>arsenic triglutathione + [thioredoxin]-dithiol + S-adenosyl-L-methionine + 2 H2O = methylarsonous acid + [thioredoxin]-disulfide + 3 glutathione + S-adenosyl-L-homocysteine + H(+)</text>
        <dbReference type="Rhea" id="RHEA:69460"/>
        <dbReference type="Rhea" id="RHEA-COMP:10698"/>
        <dbReference type="Rhea" id="RHEA-COMP:10700"/>
        <dbReference type="ChEBI" id="CHEBI:15377"/>
        <dbReference type="ChEBI" id="CHEBI:15378"/>
        <dbReference type="ChEBI" id="CHEBI:17826"/>
        <dbReference type="ChEBI" id="CHEBI:29950"/>
        <dbReference type="ChEBI" id="CHEBI:50058"/>
        <dbReference type="ChEBI" id="CHEBI:57856"/>
        <dbReference type="ChEBI" id="CHEBI:57925"/>
        <dbReference type="ChEBI" id="CHEBI:59789"/>
        <dbReference type="ChEBI" id="CHEBI:183640"/>
        <dbReference type="EC" id="2.1.1.137"/>
    </reaction>
</comment>
<accession>A0A382MED1</accession>
<comment type="catalytic activity">
    <reaction evidence="7">
        <text>arsenic triglutathione + 2 [thioredoxin]-dithiol + 2 S-adenosyl-L-methionine + H2O = dimethylarsinous acid + 2 [thioredoxin]-disulfide + 3 glutathione + 2 S-adenosyl-L-homocysteine + 2 H(+)</text>
        <dbReference type="Rhea" id="RHEA:69464"/>
        <dbReference type="Rhea" id="RHEA-COMP:10698"/>
        <dbReference type="Rhea" id="RHEA-COMP:10700"/>
        <dbReference type="ChEBI" id="CHEBI:15377"/>
        <dbReference type="ChEBI" id="CHEBI:15378"/>
        <dbReference type="ChEBI" id="CHEBI:23808"/>
        <dbReference type="ChEBI" id="CHEBI:29950"/>
        <dbReference type="ChEBI" id="CHEBI:50058"/>
        <dbReference type="ChEBI" id="CHEBI:57856"/>
        <dbReference type="ChEBI" id="CHEBI:57925"/>
        <dbReference type="ChEBI" id="CHEBI:59789"/>
        <dbReference type="ChEBI" id="CHEBI:183640"/>
        <dbReference type="EC" id="2.1.1.137"/>
    </reaction>
</comment>
<evidence type="ECO:0000256" key="5">
    <source>
        <dbReference type="ARBA" id="ARBA00034545"/>
    </source>
</evidence>
<evidence type="ECO:0000256" key="2">
    <source>
        <dbReference type="ARBA" id="ARBA00022691"/>
    </source>
</evidence>
<name>A0A382MED1_9ZZZZ</name>